<dbReference type="Proteomes" id="UP001304534">
    <property type="component" value="Chromosome"/>
</dbReference>
<dbReference type="EMBL" id="CP103840">
    <property type="protein sequence ID" value="WOB28421.1"/>
    <property type="molecule type" value="Genomic_DNA"/>
</dbReference>
<keyword evidence="2" id="KW-1185">Reference proteome</keyword>
<reference evidence="1 2" key="1">
    <citation type="submission" date="2022-08" db="EMBL/GenBank/DDBJ databases">
        <title>Whole genome sequencing-based tracing of a 2022 introduction and outbreak of Xanthomonas hortorum pv. pelargonii.</title>
        <authorList>
            <person name="Iruegas-Bocardo F."/>
            <person name="Weisberg A.K."/>
            <person name="Riutta E.R."/>
            <person name="Kilday K."/>
            <person name="Bonkowski J.C."/>
            <person name="Creswell T."/>
            <person name="Daughtrey M.L."/>
            <person name="Rane K."/>
            <person name="Grunwald N.J."/>
            <person name="Chang J.H."/>
            <person name="Putnam M.L."/>
        </authorList>
    </citation>
    <scope>NUCLEOTIDE SEQUENCE [LARGE SCALE GENOMIC DNA]</scope>
    <source>
        <strain evidence="1 2">22-325</strain>
    </source>
</reference>
<dbReference type="RefSeq" id="WP_316692449.1">
    <property type="nucleotide sequence ID" value="NZ_CP103837.1"/>
</dbReference>
<evidence type="ECO:0000313" key="1">
    <source>
        <dbReference type="EMBL" id="WOB28421.1"/>
    </source>
</evidence>
<accession>A0ABZ0DEA8</accession>
<protein>
    <submittedName>
        <fullName evidence="1">Uncharacterized protein</fullName>
    </submittedName>
</protein>
<name>A0ABZ0DEA8_9XANT</name>
<gene>
    <name evidence="1" type="ORF">NYR99_11255</name>
</gene>
<sequence>MRIYAAGWALQSPALNFFKRFLRLNAMQLSGIIYPRQIPDDLDGIRVLDFDAARSVVRMDDIVLECHRPGLADVRLGADLRDFFATLGIRTQGVAEFIRDLVDQDHGDRLRFPLAGVTSSDLRRLRDCPVPHLIGNGFADLRSHQVAIQLDAIARSCDWDQMLAFDDDRTPDDELRFLLCDLYAYGALKRVHVLDTPLPFLEALLSWRIQEPDAELDVELSTAAAEALGPQLEFYRRSLGCLPVAEAMTDAVYLSGSADAIASLHPERAVVPSVFFMRRSILDLDTLRHALDSRPHRLLLRQPDTDPGNLIAALLN</sequence>
<dbReference type="GeneID" id="95584459"/>
<organism evidence="1 2">
    <name type="scientific">Xanthomonas dyei</name>
    <dbReference type="NCBI Taxonomy" id="743699"/>
    <lineage>
        <taxon>Bacteria</taxon>
        <taxon>Pseudomonadati</taxon>
        <taxon>Pseudomonadota</taxon>
        <taxon>Gammaproteobacteria</taxon>
        <taxon>Lysobacterales</taxon>
        <taxon>Lysobacteraceae</taxon>
        <taxon>Xanthomonas</taxon>
    </lineage>
</organism>
<proteinExistence type="predicted"/>
<evidence type="ECO:0000313" key="2">
    <source>
        <dbReference type="Proteomes" id="UP001304534"/>
    </source>
</evidence>